<name>A0A3N4KML8_9PEZI</name>
<reference evidence="1 2" key="1">
    <citation type="journal article" date="2018" name="Nat. Ecol. Evol.">
        <title>Pezizomycetes genomes reveal the molecular basis of ectomycorrhizal truffle lifestyle.</title>
        <authorList>
            <person name="Murat C."/>
            <person name="Payen T."/>
            <person name="Noel B."/>
            <person name="Kuo A."/>
            <person name="Morin E."/>
            <person name="Chen J."/>
            <person name="Kohler A."/>
            <person name="Krizsan K."/>
            <person name="Balestrini R."/>
            <person name="Da Silva C."/>
            <person name="Montanini B."/>
            <person name="Hainaut M."/>
            <person name="Levati E."/>
            <person name="Barry K.W."/>
            <person name="Belfiori B."/>
            <person name="Cichocki N."/>
            <person name="Clum A."/>
            <person name="Dockter R.B."/>
            <person name="Fauchery L."/>
            <person name="Guy J."/>
            <person name="Iotti M."/>
            <person name="Le Tacon F."/>
            <person name="Lindquist E.A."/>
            <person name="Lipzen A."/>
            <person name="Malagnac F."/>
            <person name="Mello A."/>
            <person name="Molinier V."/>
            <person name="Miyauchi S."/>
            <person name="Poulain J."/>
            <person name="Riccioni C."/>
            <person name="Rubini A."/>
            <person name="Sitrit Y."/>
            <person name="Splivallo R."/>
            <person name="Traeger S."/>
            <person name="Wang M."/>
            <person name="Zifcakova L."/>
            <person name="Wipf D."/>
            <person name="Zambonelli A."/>
            <person name="Paolocci F."/>
            <person name="Nowrousian M."/>
            <person name="Ottonello S."/>
            <person name="Baldrian P."/>
            <person name="Spatafora J.W."/>
            <person name="Henrissat B."/>
            <person name="Nagy L.G."/>
            <person name="Aury J.M."/>
            <person name="Wincker P."/>
            <person name="Grigoriev I.V."/>
            <person name="Bonfante P."/>
            <person name="Martin F.M."/>
        </authorList>
    </citation>
    <scope>NUCLEOTIDE SEQUENCE [LARGE SCALE GENOMIC DNA]</scope>
    <source>
        <strain evidence="1 2">CCBAS932</strain>
    </source>
</reference>
<dbReference type="Proteomes" id="UP000277580">
    <property type="component" value="Unassembled WGS sequence"/>
</dbReference>
<organism evidence="1 2">
    <name type="scientific">Morchella conica CCBAS932</name>
    <dbReference type="NCBI Taxonomy" id="1392247"/>
    <lineage>
        <taxon>Eukaryota</taxon>
        <taxon>Fungi</taxon>
        <taxon>Dikarya</taxon>
        <taxon>Ascomycota</taxon>
        <taxon>Pezizomycotina</taxon>
        <taxon>Pezizomycetes</taxon>
        <taxon>Pezizales</taxon>
        <taxon>Morchellaceae</taxon>
        <taxon>Morchella</taxon>
    </lineage>
</organism>
<evidence type="ECO:0000313" key="2">
    <source>
        <dbReference type="Proteomes" id="UP000277580"/>
    </source>
</evidence>
<dbReference type="EMBL" id="ML119141">
    <property type="protein sequence ID" value="RPB10668.1"/>
    <property type="molecule type" value="Genomic_DNA"/>
</dbReference>
<dbReference type="AlphaFoldDB" id="A0A3N4KML8"/>
<protein>
    <submittedName>
        <fullName evidence="1">Uncharacterized protein</fullName>
    </submittedName>
</protein>
<sequence length="279" mass="31246">MGNSQSRRWQEQNLPPHLVNNPEVIAFLAITLRDDGSSANSAEPVPVCGIPFKELSSSWLEAASQIQKTFLRDAPPIYVLYQNKRITPHHWTVKKLKMAGNVAFAYFDERTPYQSLDTRVLVNAAFEVNVTIISSPFPGVTFPPLQLQILPASTLEALRALLGRWIELEVKEALQKDLRLNEQTLALHMVQKRPTHLPMGRKRAESSPARGMRVEGVTYEMLAQSSMAQNGMGRVSIDARRARAEPVMLPETGKVGEWTGWSLCVCVFEIGVNWIEDGI</sequence>
<keyword evidence="2" id="KW-1185">Reference proteome</keyword>
<evidence type="ECO:0000313" key="1">
    <source>
        <dbReference type="EMBL" id="RPB10668.1"/>
    </source>
</evidence>
<proteinExistence type="predicted"/>
<gene>
    <name evidence="1" type="ORF">P167DRAFT_566402</name>
</gene>
<accession>A0A3N4KML8</accession>
<dbReference type="OrthoDB" id="5337070at2759"/>
<dbReference type="InParanoid" id="A0A3N4KML8"/>